<feature type="signal peptide" evidence="5">
    <location>
        <begin position="1"/>
        <end position="19"/>
    </location>
</feature>
<evidence type="ECO:0000256" key="3">
    <source>
        <dbReference type="ARBA" id="ARBA00015281"/>
    </source>
</evidence>
<dbReference type="InterPro" id="IPR008816">
    <property type="entry name" value="Gly_zipper_2TM_dom"/>
</dbReference>
<gene>
    <name evidence="7" type="ORF">RM190_15720</name>
</gene>
<evidence type="ECO:0000256" key="2">
    <source>
        <dbReference type="ARBA" id="ARBA00008681"/>
    </source>
</evidence>
<keyword evidence="8" id="KW-1185">Reference proteome</keyword>
<organism evidence="7 8">
    <name type="scientific">Paracoccus broussonetiae</name>
    <dbReference type="NCBI Taxonomy" id="3075834"/>
    <lineage>
        <taxon>Bacteria</taxon>
        <taxon>Pseudomonadati</taxon>
        <taxon>Pseudomonadota</taxon>
        <taxon>Alphaproteobacteria</taxon>
        <taxon>Rhodobacterales</taxon>
        <taxon>Paracoccaceae</taxon>
        <taxon>Paracoccus</taxon>
    </lineage>
</organism>
<evidence type="ECO:0000259" key="6">
    <source>
        <dbReference type="Pfam" id="PF05433"/>
    </source>
</evidence>
<proteinExistence type="inferred from homology"/>
<keyword evidence="5" id="KW-0732">Signal</keyword>
<dbReference type="PROSITE" id="PS51257">
    <property type="entry name" value="PROKAR_LIPOPROTEIN"/>
    <property type="match status" value="1"/>
</dbReference>
<sequence>MMKLVGAAALMLASLGGLSGCSDNQGVNAASGALVGAAVGNQIGSGSGRTAATLAGAAVGAQVGANQPTTKMCTYRNTQTGQTYTAAC</sequence>
<name>A0ABU3EGF6_9RHOB</name>
<evidence type="ECO:0000256" key="4">
    <source>
        <dbReference type="ARBA" id="ARBA00023288"/>
    </source>
</evidence>
<dbReference type="EMBL" id="JAVRQI010000012">
    <property type="protein sequence ID" value="MDT1063324.1"/>
    <property type="molecule type" value="Genomic_DNA"/>
</dbReference>
<feature type="domain" description="Glycine zipper 2TM" evidence="6">
    <location>
        <begin position="29"/>
        <end position="66"/>
    </location>
</feature>
<evidence type="ECO:0000313" key="7">
    <source>
        <dbReference type="EMBL" id="MDT1063324.1"/>
    </source>
</evidence>
<keyword evidence="4" id="KW-0449">Lipoprotein</keyword>
<evidence type="ECO:0000313" key="8">
    <source>
        <dbReference type="Proteomes" id="UP001251085"/>
    </source>
</evidence>
<accession>A0ABU3EGF6</accession>
<reference evidence="8" key="1">
    <citation type="submission" date="2023-07" db="EMBL/GenBank/DDBJ databases">
        <title>Characterization of two Paracoccaceae strains isolated from Phycosphere and proposal of Xinfangfangia lacusdiani sp. nov.</title>
        <authorList>
            <person name="Deng Y."/>
            <person name="Zhang Y.Q."/>
        </authorList>
    </citation>
    <scope>NUCLEOTIDE SEQUENCE [LARGE SCALE GENOMIC DNA]</scope>
    <source>
        <strain evidence="8">CPCC 101403</strain>
    </source>
</reference>
<comment type="caution">
    <text evidence="7">The sequence shown here is derived from an EMBL/GenBank/DDBJ whole genome shotgun (WGS) entry which is preliminary data.</text>
</comment>
<evidence type="ECO:0000256" key="5">
    <source>
        <dbReference type="SAM" id="SignalP"/>
    </source>
</evidence>
<feature type="chain" id="PRO_5045961036" description="17 kDa surface antigen" evidence="5">
    <location>
        <begin position="20"/>
        <end position="88"/>
    </location>
</feature>
<protein>
    <recommendedName>
        <fullName evidence="3">17 kDa surface antigen</fullName>
    </recommendedName>
</protein>
<dbReference type="Proteomes" id="UP001251085">
    <property type="component" value="Unassembled WGS sequence"/>
</dbReference>
<comment type="subcellular location">
    <subcellularLocation>
        <location evidence="1">Cell outer membrane</location>
        <topology evidence="1">Lipid-anchor</topology>
    </subcellularLocation>
</comment>
<comment type="similarity">
    <text evidence="2">Belongs to the rickettsiale 17 kDa surface antigen family.</text>
</comment>
<dbReference type="Pfam" id="PF05433">
    <property type="entry name" value="Rick_17kDa_Anti"/>
    <property type="match status" value="1"/>
</dbReference>
<evidence type="ECO:0000256" key="1">
    <source>
        <dbReference type="ARBA" id="ARBA00004459"/>
    </source>
</evidence>
<dbReference type="RefSeq" id="WP_311760414.1">
    <property type="nucleotide sequence ID" value="NZ_JAVRQI010000012.1"/>
</dbReference>